<proteinExistence type="predicted"/>
<dbReference type="Gramene" id="TraesCS7A02G144800.1">
    <property type="protein sequence ID" value="TraesCS7A02G144800.1"/>
    <property type="gene ID" value="TraesCS7A02G144800"/>
</dbReference>
<feature type="signal peptide" evidence="1">
    <location>
        <begin position="1"/>
        <end position="21"/>
    </location>
</feature>
<keyword evidence="1" id="KW-0732">Signal</keyword>
<dbReference type="Proteomes" id="UP000019116">
    <property type="component" value="Chromosome 7A"/>
</dbReference>
<organism evidence="2">
    <name type="scientific">Triticum aestivum</name>
    <name type="common">Wheat</name>
    <dbReference type="NCBI Taxonomy" id="4565"/>
    <lineage>
        <taxon>Eukaryota</taxon>
        <taxon>Viridiplantae</taxon>
        <taxon>Streptophyta</taxon>
        <taxon>Embryophyta</taxon>
        <taxon>Tracheophyta</taxon>
        <taxon>Spermatophyta</taxon>
        <taxon>Magnoliopsida</taxon>
        <taxon>Liliopsida</taxon>
        <taxon>Poales</taxon>
        <taxon>Poaceae</taxon>
        <taxon>BOP clade</taxon>
        <taxon>Pooideae</taxon>
        <taxon>Triticodae</taxon>
        <taxon>Triticeae</taxon>
        <taxon>Triticinae</taxon>
        <taxon>Triticum</taxon>
    </lineage>
</organism>
<evidence type="ECO:0000313" key="3">
    <source>
        <dbReference type="Proteomes" id="UP000019116"/>
    </source>
</evidence>
<dbReference type="Gramene" id="TraesJAG7A03G03832020.1">
    <property type="protein sequence ID" value="TraesJAG7A03G03832020.1"/>
    <property type="gene ID" value="TraesJAG7A03G03832020"/>
</dbReference>
<name>A0A3B6RA99_WHEAT</name>
<dbReference type="OMA" id="NFMTASK"/>
<dbReference type="AlphaFoldDB" id="A0A3B6RA99"/>
<dbReference type="Gramene" id="TraesCAD_scaffold_072883_01G000200.1">
    <property type="protein sequence ID" value="TraesCAD_scaffold_072883_01G000200.1"/>
    <property type="gene ID" value="TraesCAD_scaffold_072883_01G000200"/>
</dbReference>
<dbReference type="Gramene" id="TraesLAC7A03G03802530.1">
    <property type="protein sequence ID" value="TraesLAC7A03G03802530.1"/>
    <property type="gene ID" value="TraesLAC7A03G03802530"/>
</dbReference>
<dbReference type="Gramene" id="TraesNOR7A03G03892870.1">
    <property type="protein sequence ID" value="TraesNOR7A03G03892870.1"/>
    <property type="gene ID" value="TraesNOR7A03G03892870"/>
</dbReference>
<sequence>MATTSLLLAALLLCACAMSVADSSRPDGTVETSIRTAERAVHGGGRRAMVGRMRSLGTRTPKAPPPPQSGTPVDAAEMFAAVHAPLILATIGFRINCGAVCEPNFCKLPYQVLALCYYGNIRPLVSIIKIDRINRVTAIGFNLQTIASNLACTIFASLVCSPSFLSGKHVNSTVDKDVKRNFMTASKVLVQRICL</sequence>
<dbReference type="EnsemblPlants" id="TraesCS7A02G144800.1">
    <property type="protein sequence ID" value="TraesCS7A02G144800.1"/>
    <property type="gene ID" value="TraesCS7A02G144800"/>
</dbReference>
<dbReference type="Gramene" id="TraesJUL7A03G03884810.1">
    <property type="protein sequence ID" value="TraesJUL7A03G03884810.1"/>
    <property type="gene ID" value="TraesJUL7A03G03884810"/>
</dbReference>
<dbReference type="Gramene" id="TraesARI7A03G03822430.1">
    <property type="protein sequence ID" value="TraesARI7A03G03822430.1"/>
    <property type="gene ID" value="TraesARI7A03G03822430"/>
</dbReference>
<dbReference type="Gramene" id="TraesMAC7A03G03851270.1">
    <property type="protein sequence ID" value="TraesMAC7A03G03851270.1"/>
    <property type="gene ID" value="TraesMAC7A03G03851270"/>
</dbReference>
<keyword evidence="3" id="KW-1185">Reference proteome</keyword>
<dbReference type="Gramene" id="TraesRN7A0100310500.1">
    <property type="protein sequence ID" value="TraesRN7A0100310500.1"/>
    <property type="gene ID" value="TraesRN7A0100310500"/>
</dbReference>
<accession>A0A3B6RA99</accession>
<reference evidence="2" key="1">
    <citation type="submission" date="2018-08" db="EMBL/GenBank/DDBJ databases">
        <authorList>
            <person name="Rossello M."/>
        </authorList>
    </citation>
    <scope>NUCLEOTIDE SEQUENCE [LARGE SCALE GENOMIC DNA]</scope>
    <source>
        <strain evidence="2">cv. Chinese Spring</strain>
    </source>
</reference>
<dbReference type="Gramene" id="TraesWEE_scaffold_116434_01G000100.1">
    <property type="protein sequence ID" value="TraesWEE_scaffold_116434_01G000100.1"/>
    <property type="gene ID" value="TraesWEE_scaffold_116434_01G000100"/>
</dbReference>
<dbReference type="Gramene" id="TraesROB_scaffold_062546_01G000200.1">
    <property type="protein sequence ID" value="TraesROB_scaffold_062546_01G000200.1"/>
    <property type="gene ID" value="TraesROB_scaffold_062546_01G000200"/>
</dbReference>
<dbReference type="Gramene" id="TraesCS7A03G0340300.1">
    <property type="protein sequence ID" value="TraesCS7A03G0340300.1.CDS"/>
    <property type="gene ID" value="TraesCS7A03G0340300"/>
</dbReference>
<feature type="chain" id="PRO_5043179721" description="Hydrophobic seed protein domain-containing protein" evidence="1">
    <location>
        <begin position="22"/>
        <end position="195"/>
    </location>
</feature>
<dbReference type="Gramene" id="TraesCLE_scaffold_001400_01G000200.1">
    <property type="protein sequence ID" value="TraesCLE_scaffold_001400_01G000200.1"/>
    <property type="gene ID" value="TraesCLE_scaffold_001400_01G000200"/>
</dbReference>
<evidence type="ECO:0000313" key="2">
    <source>
        <dbReference type="EnsemblPlants" id="TraesCS7A02G144800.1"/>
    </source>
</evidence>
<evidence type="ECO:0000256" key="1">
    <source>
        <dbReference type="SAM" id="SignalP"/>
    </source>
</evidence>
<protein>
    <recommendedName>
        <fullName evidence="4">Hydrophobic seed protein domain-containing protein</fullName>
    </recommendedName>
</protein>
<evidence type="ECO:0008006" key="4">
    <source>
        <dbReference type="Google" id="ProtNLM"/>
    </source>
</evidence>
<reference evidence="2" key="2">
    <citation type="submission" date="2018-10" db="UniProtKB">
        <authorList>
            <consortium name="EnsemblPlants"/>
        </authorList>
    </citation>
    <scope>IDENTIFICATION</scope>
</reference>